<evidence type="ECO:0000313" key="3">
    <source>
        <dbReference type="Proteomes" id="UP000322084"/>
    </source>
</evidence>
<name>A0A5A7MQ14_9PROT</name>
<organism evidence="2 3">
    <name type="scientific">Iodidimonas gelatinilytica</name>
    <dbReference type="NCBI Taxonomy" id="1236966"/>
    <lineage>
        <taxon>Bacteria</taxon>
        <taxon>Pseudomonadati</taxon>
        <taxon>Pseudomonadota</taxon>
        <taxon>Alphaproteobacteria</taxon>
        <taxon>Iodidimonadales</taxon>
        <taxon>Iodidimonadaceae</taxon>
        <taxon>Iodidimonas</taxon>
    </lineage>
</organism>
<evidence type="ECO:0000256" key="1">
    <source>
        <dbReference type="SAM" id="Phobius"/>
    </source>
</evidence>
<keyword evidence="1" id="KW-0812">Transmembrane</keyword>
<feature type="transmembrane region" description="Helical" evidence="1">
    <location>
        <begin position="60"/>
        <end position="81"/>
    </location>
</feature>
<keyword evidence="1" id="KW-1133">Transmembrane helix</keyword>
<accession>A0A5A7MQ14</accession>
<sequence>MERHISYHQQKRWRYAGLGQELRLQFPFLIVVALYVAGVAIIAQIYGLEELFRIALYSTMMRTPAILTVPMVLLTYALYLGLVEKEPYPLRRLKRDLTQNILTIGGIVGIATPLLVIPYMISAFTSFKSMIPLIRPFHWDAPLEKLDAFLHLALRHGKLRISFLEMFIQR</sequence>
<feature type="transmembrane region" description="Helical" evidence="1">
    <location>
        <begin position="26"/>
        <end position="48"/>
    </location>
</feature>
<dbReference type="RefSeq" id="WP_149999615.1">
    <property type="nucleotide sequence ID" value="NZ_BKCL01000002.1"/>
</dbReference>
<reference evidence="2 3" key="1">
    <citation type="submission" date="2019-09" db="EMBL/GenBank/DDBJ databases">
        <title>NBRP : Genome information of microbial organism related human and environment.</title>
        <authorList>
            <person name="Hattori M."/>
            <person name="Oshima K."/>
            <person name="Inaba H."/>
            <person name="Suda W."/>
            <person name="Sakamoto M."/>
            <person name="Iino T."/>
            <person name="Kitahara M."/>
            <person name="Oshida Y."/>
            <person name="Iida T."/>
            <person name="Kudo T."/>
            <person name="Itoh T."/>
            <person name="Ohkuma M."/>
        </authorList>
    </citation>
    <scope>NUCLEOTIDE SEQUENCE [LARGE SCALE GENOMIC DNA]</scope>
    <source>
        <strain evidence="2 3">Hi-2</strain>
    </source>
</reference>
<dbReference type="Proteomes" id="UP000322084">
    <property type="component" value="Unassembled WGS sequence"/>
</dbReference>
<dbReference type="EMBL" id="BKCL01000002">
    <property type="protein sequence ID" value="GEQ97028.1"/>
    <property type="molecule type" value="Genomic_DNA"/>
</dbReference>
<comment type="caution">
    <text evidence="2">The sequence shown here is derived from an EMBL/GenBank/DDBJ whole genome shotgun (WGS) entry which is preliminary data.</text>
</comment>
<evidence type="ECO:0000313" key="2">
    <source>
        <dbReference type="EMBL" id="GEQ97028.1"/>
    </source>
</evidence>
<keyword evidence="1" id="KW-0472">Membrane</keyword>
<feature type="transmembrane region" description="Helical" evidence="1">
    <location>
        <begin position="101"/>
        <end position="121"/>
    </location>
</feature>
<gene>
    <name evidence="2" type="ORF">JCM17844_06650</name>
</gene>
<proteinExistence type="predicted"/>
<protein>
    <submittedName>
        <fullName evidence="2">Uncharacterized protein</fullName>
    </submittedName>
</protein>
<dbReference type="AlphaFoldDB" id="A0A5A7MQ14"/>